<dbReference type="HAMAP" id="MF_01398">
    <property type="entry name" value="ATP_synth_b_bprime"/>
    <property type="match status" value="1"/>
</dbReference>
<keyword evidence="14" id="KW-0175">Coiled coil</keyword>
<dbReference type="GO" id="GO:0012505">
    <property type="term" value="C:endomembrane system"/>
    <property type="evidence" value="ECO:0007669"/>
    <property type="project" value="UniProtKB-SubCell"/>
</dbReference>
<reference evidence="15" key="1">
    <citation type="submission" date="2020-10" db="EMBL/GenBank/DDBJ databases">
        <authorList>
            <person name="Gilroy R."/>
        </authorList>
    </citation>
    <scope>NUCLEOTIDE SEQUENCE</scope>
    <source>
        <strain evidence="15">CHK157-1446</strain>
    </source>
</reference>
<dbReference type="InterPro" id="IPR002146">
    <property type="entry name" value="ATP_synth_b/b'su_bac/chlpt"/>
</dbReference>
<accession>A0A9D1JHR3</accession>
<sequence>MLFTALIAGNVDFISIDIWHIVVAIGNLFILTLILKKFLFKPVQKILKQREDEVNKMYSDADTALAKANEDKQTYEKKLTDAGAQADSIIKTATARAKQESEQIVSAAKSEAQRRLENADADIELAKRKAAAQMKNSVSDMVIDLAEQVVEKEIDAAAHAKLIDEAISGLGDDDEQQ</sequence>
<dbReference type="AlphaFoldDB" id="A0A9D1JHR3"/>
<dbReference type="SUPFAM" id="SSF81573">
    <property type="entry name" value="F1F0 ATP synthase subunit B, membrane domain"/>
    <property type="match status" value="1"/>
</dbReference>
<evidence type="ECO:0000256" key="10">
    <source>
        <dbReference type="ARBA" id="ARBA00025198"/>
    </source>
</evidence>
<dbReference type="NCBIfam" id="TIGR01144">
    <property type="entry name" value="ATP_synt_b"/>
    <property type="match status" value="1"/>
</dbReference>
<gene>
    <name evidence="12 15" type="primary">atpF</name>
    <name evidence="15" type="ORF">IAD01_04270</name>
</gene>
<dbReference type="GO" id="GO:0045259">
    <property type="term" value="C:proton-transporting ATP synthase complex"/>
    <property type="evidence" value="ECO:0007669"/>
    <property type="project" value="UniProtKB-KW"/>
</dbReference>
<feature type="coiled-coil region" evidence="14">
    <location>
        <begin position="109"/>
        <end position="136"/>
    </location>
</feature>
<evidence type="ECO:0000256" key="2">
    <source>
        <dbReference type="ARBA" id="ARBA00022448"/>
    </source>
</evidence>
<dbReference type="GO" id="GO:0046961">
    <property type="term" value="F:proton-transporting ATPase activity, rotational mechanism"/>
    <property type="evidence" value="ECO:0007669"/>
    <property type="project" value="TreeGrafter"/>
</dbReference>
<comment type="subcellular location">
    <subcellularLocation>
        <location evidence="12">Cell membrane</location>
        <topology evidence="12">Single-pass membrane protein</topology>
    </subcellularLocation>
    <subcellularLocation>
        <location evidence="11">Endomembrane system</location>
        <topology evidence="11">Single-pass membrane protein</topology>
    </subcellularLocation>
</comment>
<keyword evidence="5 12" id="KW-0375">Hydrogen ion transport</keyword>
<keyword evidence="3 12" id="KW-0138">CF(0)</keyword>
<protein>
    <recommendedName>
        <fullName evidence="12">ATP synthase subunit b</fullName>
    </recommendedName>
    <alternativeName>
        <fullName evidence="12">ATP synthase F(0) sector subunit b</fullName>
    </alternativeName>
    <alternativeName>
        <fullName evidence="12">ATPase subunit I</fullName>
    </alternativeName>
    <alternativeName>
        <fullName evidence="12">F-type ATPase subunit b</fullName>
        <shortName evidence="12">F-ATPase subunit b</shortName>
    </alternativeName>
</protein>
<reference evidence="15" key="2">
    <citation type="journal article" date="2021" name="PeerJ">
        <title>Extensive microbial diversity within the chicken gut microbiome revealed by metagenomics and culture.</title>
        <authorList>
            <person name="Gilroy R."/>
            <person name="Ravi A."/>
            <person name="Getino M."/>
            <person name="Pursley I."/>
            <person name="Horton D.L."/>
            <person name="Alikhan N.F."/>
            <person name="Baker D."/>
            <person name="Gharbi K."/>
            <person name="Hall N."/>
            <person name="Watson M."/>
            <person name="Adriaenssens E.M."/>
            <person name="Foster-Nyarko E."/>
            <person name="Jarju S."/>
            <person name="Secka A."/>
            <person name="Antonio M."/>
            <person name="Oren A."/>
            <person name="Chaudhuri R.R."/>
            <person name="La Ragione R."/>
            <person name="Hildebrand F."/>
            <person name="Pallen M.J."/>
        </authorList>
    </citation>
    <scope>NUCLEOTIDE SEQUENCE</scope>
    <source>
        <strain evidence="15">CHK157-1446</strain>
    </source>
</reference>
<keyword evidence="7 12" id="KW-0406">Ion transport</keyword>
<feature type="coiled-coil region" evidence="14">
    <location>
        <begin position="58"/>
        <end position="85"/>
    </location>
</feature>
<comment type="similarity">
    <text evidence="1 12 13">Belongs to the ATPase B chain family.</text>
</comment>
<dbReference type="InterPro" id="IPR005864">
    <property type="entry name" value="ATP_synth_F0_bsu_bac"/>
</dbReference>
<evidence type="ECO:0000256" key="3">
    <source>
        <dbReference type="ARBA" id="ARBA00022547"/>
    </source>
</evidence>
<keyword evidence="4 12" id="KW-0812">Transmembrane</keyword>
<dbReference type="Proteomes" id="UP000823982">
    <property type="component" value="Unassembled WGS sequence"/>
</dbReference>
<dbReference type="InterPro" id="IPR050059">
    <property type="entry name" value="ATP_synthase_B_chain"/>
</dbReference>
<evidence type="ECO:0000256" key="13">
    <source>
        <dbReference type="RuleBase" id="RU003848"/>
    </source>
</evidence>
<keyword evidence="12" id="KW-1003">Cell membrane</keyword>
<dbReference type="PANTHER" id="PTHR33445:SF2">
    <property type="entry name" value="ATP SYNTHASE SUBUNIT B', CHLOROPLASTIC"/>
    <property type="match status" value="1"/>
</dbReference>
<evidence type="ECO:0000256" key="1">
    <source>
        <dbReference type="ARBA" id="ARBA00005513"/>
    </source>
</evidence>
<comment type="function">
    <text evidence="10 12">F(1)F(0) ATP synthase produces ATP from ADP in the presence of a proton or sodium gradient. F-type ATPases consist of two structural domains, F(1) containing the extramembraneous catalytic core and F(0) containing the membrane proton channel, linked together by a central stalk and a peripheral stalk. During catalysis, ATP synthesis in the catalytic domain of F(1) is coupled via a rotary mechanism of the central stalk subunits to proton translocation.</text>
</comment>
<proteinExistence type="inferred from homology"/>
<dbReference type="EMBL" id="DVIR01000039">
    <property type="protein sequence ID" value="HIS24601.1"/>
    <property type="molecule type" value="Genomic_DNA"/>
</dbReference>
<keyword evidence="2 12" id="KW-0813">Transport</keyword>
<evidence type="ECO:0000256" key="14">
    <source>
        <dbReference type="SAM" id="Coils"/>
    </source>
</evidence>
<keyword evidence="8 12" id="KW-0472">Membrane</keyword>
<dbReference type="GO" id="GO:0046933">
    <property type="term" value="F:proton-transporting ATP synthase activity, rotational mechanism"/>
    <property type="evidence" value="ECO:0007669"/>
    <property type="project" value="UniProtKB-UniRule"/>
</dbReference>
<organism evidence="15 16">
    <name type="scientific">Candidatus Faeciplasma gallinarum</name>
    <dbReference type="NCBI Taxonomy" id="2840799"/>
    <lineage>
        <taxon>Bacteria</taxon>
        <taxon>Bacillati</taxon>
        <taxon>Bacillota</taxon>
        <taxon>Clostridia</taxon>
        <taxon>Eubacteriales</taxon>
        <taxon>Oscillospiraceae</taxon>
        <taxon>Oscillospiraceae incertae sedis</taxon>
        <taxon>Candidatus Faeciplasma</taxon>
    </lineage>
</organism>
<evidence type="ECO:0000256" key="7">
    <source>
        <dbReference type="ARBA" id="ARBA00023065"/>
    </source>
</evidence>
<evidence type="ECO:0000256" key="9">
    <source>
        <dbReference type="ARBA" id="ARBA00023310"/>
    </source>
</evidence>
<keyword evidence="6 12" id="KW-1133">Transmembrane helix</keyword>
<evidence type="ECO:0000256" key="12">
    <source>
        <dbReference type="HAMAP-Rule" id="MF_01398"/>
    </source>
</evidence>
<evidence type="ECO:0000256" key="5">
    <source>
        <dbReference type="ARBA" id="ARBA00022781"/>
    </source>
</evidence>
<comment type="function">
    <text evidence="12">Component of the F(0) channel, it forms part of the peripheral stalk, linking F(1) to F(0).</text>
</comment>
<dbReference type="GO" id="GO:0005886">
    <property type="term" value="C:plasma membrane"/>
    <property type="evidence" value="ECO:0007669"/>
    <property type="project" value="UniProtKB-SubCell"/>
</dbReference>
<dbReference type="Gene3D" id="1.20.5.620">
    <property type="entry name" value="F1F0 ATP synthase subunit B, membrane domain"/>
    <property type="match status" value="1"/>
</dbReference>
<evidence type="ECO:0000313" key="16">
    <source>
        <dbReference type="Proteomes" id="UP000823982"/>
    </source>
</evidence>
<dbReference type="PANTHER" id="PTHR33445">
    <property type="entry name" value="ATP SYNTHASE SUBUNIT B', CHLOROPLASTIC"/>
    <property type="match status" value="1"/>
</dbReference>
<comment type="caution">
    <text evidence="15">The sequence shown here is derived from an EMBL/GenBank/DDBJ whole genome shotgun (WGS) entry which is preliminary data.</text>
</comment>
<evidence type="ECO:0000256" key="8">
    <source>
        <dbReference type="ARBA" id="ARBA00023136"/>
    </source>
</evidence>
<evidence type="ECO:0000256" key="4">
    <source>
        <dbReference type="ARBA" id="ARBA00022692"/>
    </source>
</evidence>
<dbReference type="InterPro" id="IPR028987">
    <property type="entry name" value="ATP_synth_B-like_membr_sf"/>
</dbReference>
<feature type="transmembrane region" description="Helical" evidence="12">
    <location>
        <begin position="18"/>
        <end position="40"/>
    </location>
</feature>
<comment type="subunit">
    <text evidence="12">F-type ATPases have 2 components, F(1) - the catalytic core - and F(0) - the membrane proton channel. F(1) has five subunits: alpha(3), beta(3), gamma(1), delta(1), epsilon(1). F(0) has three main subunits: a(1), b(2) and c(10-14). The alpha and beta chains form an alternating ring which encloses part of the gamma chain. F(1) is attached to F(0) by a central stalk formed by the gamma and epsilon chains, while a peripheral stalk is formed by the delta and b chains.</text>
</comment>
<dbReference type="Pfam" id="PF00430">
    <property type="entry name" value="ATP-synt_B"/>
    <property type="match status" value="1"/>
</dbReference>
<evidence type="ECO:0000313" key="15">
    <source>
        <dbReference type="EMBL" id="HIS24601.1"/>
    </source>
</evidence>
<keyword evidence="9 12" id="KW-0066">ATP synthesis</keyword>
<name>A0A9D1JHR3_9FIRM</name>
<evidence type="ECO:0000256" key="6">
    <source>
        <dbReference type="ARBA" id="ARBA00022989"/>
    </source>
</evidence>
<evidence type="ECO:0000256" key="11">
    <source>
        <dbReference type="ARBA" id="ARBA00037847"/>
    </source>
</evidence>
<dbReference type="CDD" id="cd06503">
    <property type="entry name" value="ATP-synt_Fo_b"/>
    <property type="match status" value="1"/>
</dbReference>